<keyword evidence="5 8" id="KW-1015">Disulfide bond</keyword>
<keyword evidence="12" id="KW-1185">Reference proteome</keyword>
<evidence type="ECO:0000256" key="2">
    <source>
        <dbReference type="ARBA" id="ARBA00004922"/>
    </source>
</evidence>
<comment type="cofactor">
    <cofactor evidence="1 7">
        <name>Ca(2+)</name>
        <dbReference type="ChEBI" id="CHEBI:29108"/>
    </cofactor>
</comment>
<dbReference type="Gene3D" id="1.50.10.10">
    <property type="match status" value="1"/>
</dbReference>
<dbReference type="HOGENOM" id="CLU_003818_0_0_1"/>
<dbReference type="FunFam" id="1.50.10.10:FF:000037">
    <property type="entry name" value="alpha-1,2-Mannosidase"/>
    <property type="match status" value="1"/>
</dbReference>
<evidence type="ECO:0000256" key="8">
    <source>
        <dbReference type="PIRSR" id="PIRSR601382-3"/>
    </source>
</evidence>
<keyword evidence="7" id="KW-0106">Calcium</keyword>
<dbReference type="RefSeq" id="XP_013270388.1">
    <property type="nucleotide sequence ID" value="XM_013414934.1"/>
</dbReference>
<dbReference type="UniPathway" id="UPA00378"/>
<dbReference type="SUPFAM" id="SSF48225">
    <property type="entry name" value="Seven-hairpin glycosidases"/>
    <property type="match status" value="1"/>
</dbReference>
<dbReference type="VEuPathDB" id="FungiDB:Z518_06804"/>
<keyword evidence="7" id="KW-0479">Metal-binding</keyword>
<feature type="binding site" evidence="7">
    <location>
        <position position="557"/>
    </location>
    <ligand>
        <name>Ca(2+)</name>
        <dbReference type="ChEBI" id="CHEBI:29108"/>
    </ligand>
</feature>
<feature type="transmembrane region" description="Helical" evidence="10">
    <location>
        <begin position="7"/>
        <end position="24"/>
    </location>
</feature>
<evidence type="ECO:0000256" key="4">
    <source>
        <dbReference type="ARBA" id="ARBA00022801"/>
    </source>
</evidence>
<evidence type="ECO:0000256" key="1">
    <source>
        <dbReference type="ARBA" id="ARBA00001913"/>
    </source>
</evidence>
<dbReference type="EC" id="3.2.1.-" evidence="9"/>
<dbReference type="InterPro" id="IPR001382">
    <property type="entry name" value="Glyco_hydro_47"/>
</dbReference>
<protein>
    <recommendedName>
        <fullName evidence="9">alpha-1,2-Mannosidase</fullName>
        <ecNumber evidence="9">3.2.1.-</ecNumber>
    </recommendedName>
</protein>
<evidence type="ECO:0000256" key="7">
    <source>
        <dbReference type="PIRSR" id="PIRSR601382-2"/>
    </source>
</evidence>
<comment type="similarity">
    <text evidence="3 9">Belongs to the glycosyl hydrolase 47 family.</text>
</comment>
<reference evidence="11 12" key="1">
    <citation type="submission" date="2015-01" db="EMBL/GenBank/DDBJ databases">
        <title>The Genome Sequence of Rhinocladiella mackenzie CBS 650.93.</title>
        <authorList>
            <consortium name="The Broad Institute Genomics Platform"/>
            <person name="Cuomo C."/>
            <person name="de Hoog S."/>
            <person name="Gorbushina A."/>
            <person name="Stielow B."/>
            <person name="Teixiera M."/>
            <person name="Abouelleil A."/>
            <person name="Chapman S.B."/>
            <person name="Priest M."/>
            <person name="Young S.K."/>
            <person name="Wortman J."/>
            <person name="Nusbaum C."/>
            <person name="Birren B."/>
        </authorList>
    </citation>
    <scope>NUCLEOTIDE SEQUENCE [LARGE SCALE GENOMIC DNA]</scope>
    <source>
        <strain evidence="11 12">CBS 650.93</strain>
    </source>
</reference>
<dbReference type="OrthoDB" id="8118055at2759"/>
<evidence type="ECO:0000256" key="9">
    <source>
        <dbReference type="RuleBase" id="RU361193"/>
    </source>
</evidence>
<feature type="disulfide bond" evidence="8">
    <location>
        <begin position="382"/>
        <end position="411"/>
    </location>
</feature>
<dbReference type="GO" id="GO:0005783">
    <property type="term" value="C:endoplasmic reticulum"/>
    <property type="evidence" value="ECO:0007669"/>
    <property type="project" value="TreeGrafter"/>
</dbReference>
<dbReference type="GO" id="GO:0004571">
    <property type="term" value="F:mannosyl-oligosaccharide 1,2-alpha-mannosidase activity"/>
    <property type="evidence" value="ECO:0007669"/>
    <property type="project" value="InterPro"/>
</dbReference>
<dbReference type="Pfam" id="PF01532">
    <property type="entry name" value="Glyco_hydro_47"/>
    <property type="match status" value="1"/>
</dbReference>
<keyword evidence="9" id="KW-0326">Glycosidase</keyword>
<evidence type="ECO:0000256" key="6">
    <source>
        <dbReference type="PIRSR" id="PIRSR601382-1"/>
    </source>
</evidence>
<dbReference type="InterPro" id="IPR036026">
    <property type="entry name" value="Seven-hairpin_glycosidases"/>
</dbReference>
<evidence type="ECO:0000256" key="5">
    <source>
        <dbReference type="ARBA" id="ARBA00023157"/>
    </source>
</evidence>
<name>A0A0D2FML1_9EURO</name>
<dbReference type="GeneID" id="25294875"/>
<dbReference type="GO" id="GO:0036503">
    <property type="term" value="P:ERAD pathway"/>
    <property type="evidence" value="ECO:0007669"/>
    <property type="project" value="UniProtKB-ARBA"/>
</dbReference>
<accession>A0A0D2FML1</accession>
<dbReference type="PRINTS" id="PR00747">
    <property type="entry name" value="GLYHDRLASE47"/>
</dbReference>
<keyword evidence="4 9" id="KW-0378">Hydrolase</keyword>
<evidence type="ECO:0000256" key="3">
    <source>
        <dbReference type="ARBA" id="ARBA00007658"/>
    </source>
</evidence>
<organism evidence="11 12">
    <name type="scientific">Rhinocladiella mackenziei CBS 650.93</name>
    <dbReference type="NCBI Taxonomy" id="1442369"/>
    <lineage>
        <taxon>Eukaryota</taxon>
        <taxon>Fungi</taxon>
        <taxon>Dikarya</taxon>
        <taxon>Ascomycota</taxon>
        <taxon>Pezizomycotina</taxon>
        <taxon>Eurotiomycetes</taxon>
        <taxon>Chaetothyriomycetidae</taxon>
        <taxon>Chaetothyriales</taxon>
        <taxon>Herpotrichiellaceae</taxon>
        <taxon>Rhinocladiella</taxon>
    </lineage>
</organism>
<keyword evidence="10" id="KW-0812">Transmembrane</keyword>
<dbReference type="Proteomes" id="UP000053617">
    <property type="component" value="Unassembled WGS sequence"/>
</dbReference>
<comment type="pathway">
    <text evidence="2">Protein modification; protein glycosylation.</text>
</comment>
<dbReference type="GO" id="GO:0005975">
    <property type="term" value="P:carbohydrate metabolic process"/>
    <property type="evidence" value="ECO:0007669"/>
    <property type="project" value="InterPro"/>
</dbReference>
<feature type="active site" evidence="6">
    <location>
        <position position="311"/>
    </location>
</feature>
<dbReference type="GO" id="GO:0016020">
    <property type="term" value="C:membrane"/>
    <property type="evidence" value="ECO:0007669"/>
    <property type="project" value="InterPro"/>
</dbReference>
<proteinExistence type="inferred from homology"/>
<dbReference type="STRING" id="1442369.A0A0D2FML1"/>
<dbReference type="InterPro" id="IPR050749">
    <property type="entry name" value="Glycosyl_Hydrolase_47"/>
</dbReference>
<dbReference type="GO" id="GO:0005509">
    <property type="term" value="F:calcium ion binding"/>
    <property type="evidence" value="ECO:0007669"/>
    <property type="project" value="InterPro"/>
</dbReference>
<feature type="active site" description="Proton donor" evidence="6">
    <location>
        <position position="425"/>
    </location>
</feature>
<dbReference type="InterPro" id="IPR012341">
    <property type="entry name" value="6hp_glycosidase-like_sf"/>
</dbReference>
<keyword evidence="10" id="KW-1133">Transmembrane helix</keyword>
<feature type="active site" evidence="6">
    <location>
        <position position="470"/>
    </location>
</feature>
<dbReference type="PANTHER" id="PTHR11742">
    <property type="entry name" value="MANNOSYL-OLIGOSACCHARIDE ALPHA-1,2-MANNOSIDASE-RELATED"/>
    <property type="match status" value="1"/>
</dbReference>
<sequence length="566" mass="63951">MSGARRFLRFMVVSAILVTGLYIYRPFGSLDTPRTITEKPITFLKSSFDWGALNPHYPASSVTSLPTGKPHSFPLIQRKFPKESRSDAAKRVPRRQAVVRAFRRCWQNYRNHAWLKDELEPLSGTGKNTYGGWAATLIDSLDTLWIMELKEEFMDAVRAVAVLDWANTTESACNMFETNIRHLGGLLAAFDLSQEPVLLAKAVELGDMLYAGFDTPNRIPPFWLDFEKAKSGSLIADGHQISASVGSFSLEFTRLSQITKDPKYYAAVVRVTSMFEQHQSSTELSGMWPTFINARDETFQENTFTLGAMADSLYEYLPKMSSLLGGLDPAYERMYKESMDTAKKHLLFRPMLPDNRDILVLGSATVDRNGVILNPEGQHLSCFAGGMFILGGRLFSLQEHIDIGAKLTHGCIYAYNAFPTGIMPEMFNMLPCKSLDGCDWDEERWKREGNEKLPKGFSRVHAPSYILRPEAIESVFILYRTTGNRELQDLAWKMFQSIQNATETPYGNAGIDDVTTTGKVSQRNSMESFWLAETLKYFYLIFSPPGLINLDDYVLNTEAHPLKRPK</sequence>
<dbReference type="EMBL" id="KN847479">
    <property type="protein sequence ID" value="KIX03252.1"/>
    <property type="molecule type" value="Genomic_DNA"/>
</dbReference>
<dbReference type="PANTHER" id="PTHR11742:SF89">
    <property type="entry name" value="ALPHA-1,2-MANNOSIDASE"/>
    <property type="match status" value="1"/>
</dbReference>
<evidence type="ECO:0000256" key="10">
    <source>
        <dbReference type="SAM" id="Phobius"/>
    </source>
</evidence>
<gene>
    <name evidence="11" type="ORF">Z518_06804</name>
</gene>
<evidence type="ECO:0000313" key="11">
    <source>
        <dbReference type="EMBL" id="KIX03252.1"/>
    </source>
</evidence>
<evidence type="ECO:0000313" key="12">
    <source>
        <dbReference type="Proteomes" id="UP000053617"/>
    </source>
</evidence>
<keyword evidence="10" id="KW-0472">Membrane</keyword>
<dbReference type="AlphaFoldDB" id="A0A0D2FML1"/>
<feature type="active site" description="Proton donor" evidence="6">
    <location>
        <position position="177"/>
    </location>
</feature>